<evidence type="ECO:0000313" key="2">
    <source>
        <dbReference type="EMBL" id="KIP53091.1"/>
    </source>
</evidence>
<keyword evidence="1" id="KW-0812">Transmembrane</keyword>
<accession>A0A0D0HZU4</accession>
<evidence type="ECO:0000256" key="1">
    <source>
        <dbReference type="SAM" id="Phobius"/>
    </source>
</evidence>
<organism evidence="2 3">
    <name type="scientific">Leucobacter komagatae</name>
    <dbReference type="NCBI Taxonomy" id="55969"/>
    <lineage>
        <taxon>Bacteria</taxon>
        <taxon>Bacillati</taxon>
        <taxon>Actinomycetota</taxon>
        <taxon>Actinomycetes</taxon>
        <taxon>Micrococcales</taxon>
        <taxon>Microbacteriaceae</taxon>
        <taxon>Leucobacter</taxon>
    </lineage>
</organism>
<keyword evidence="1" id="KW-1133">Transmembrane helix</keyword>
<dbReference type="EMBL" id="JXSQ01000004">
    <property type="protein sequence ID" value="KIP53091.1"/>
    <property type="molecule type" value="Genomic_DNA"/>
</dbReference>
<evidence type="ECO:0000313" key="3">
    <source>
        <dbReference type="Proteomes" id="UP000032120"/>
    </source>
</evidence>
<keyword evidence="3" id="KW-1185">Reference proteome</keyword>
<dbReference type="RefSeq" id="WP_042543226.1">
    <property type="nucleotide sequence ID" value="NZ_JXSQ01000004.1"/>
</dbReference>
<dbReference type="Proteomes" id="UP000032120">
    <property type="component" value="Unassembled WGS sequence"/>
</dbReference>
<name>A0A0D0HZU4_9MICO</name>
<reference evidence="2 3" key="1">
    <citation type="submission" date="2015-01" db="EMBL/GenBank/DDBJ databases">
        <title>Draft genome sequence of Leucobacter komagatae strain VKM ST2845.</title>
        <authorList>
            <person name="Karlyshev A.V."/>
            <person name="Kudryashova E.B."/>
        </authorList>
    </citation>
    <scope>NUCLEOTIDE SEQUENCE [LARGE SCALE GENOMIC DNA]</scope>
    <source>
        <strain evidence="2 3">VKM ST2845</strain>
    </source>
</reference>
<keyword evidence="1" id="KW-0472">Membrane</keyword>
<proteinExistence type="predicted"/>
<gene>
    <name evidence="2" type="ORF">SD72_04325</name>
</gene>
<dbReference type="AlphaFoldDB" id="A0A0D0HZU4"/>
<comment type="caution">
    <text evidence="2">The sequence shown here is derived from an EMBL/GenBank/DDBJ whole genome shotgun (WGS) entry which is preliminary data.</text>
</comment>
<sequence>MSFPEVLKQPSTFVAAALVTACLLALLAALGGFLLINQATQTVLSVPQVHATAVSEDAPRGQ</sequence>
<feature type="transmembrane region" description="Helical" evidence="1">
    <location>
        <begin position="12"/>
        <end position="36"/>
    </location>
</feature>
<protein>
    <submittedName>
        <fullName evidence="2">Uncharacterized protein</fullName>
    </submittedName>
</protein>